<evidence type="ECO:0008006" key="3">
    <source>
        <dbReference type="Google" id="ProtNLM"/>
    </source>
</evidence>
<reference evidence="1 2" key="1">
    <citation type="submission" date="2019-03" db="EMBL/GenBank/DDBJ databases">
        <title>Genomic Encyclopedia of Type Strains, Phase IV (KMG-IV): sequencing the most valuable type-strain genomes for metagenomic binning, comparative biology and taxonomic classification.</title>
        <authorList>
            <person name="Goeker M."/>
        </authorList>
    </citation>
    <scope>NUCLEOTIDE SEQUENCE [LARGE SCALE GENOMIC DNA]</scope>
    <source>
        <strain evidence="1 2">DSM 45361</strain>
    </source>
</reference>
<keyword evidence="2" id="KW-1185">Reference proteome</keyword>
<gene>
    <name evidence="1" type="ORF">EV186_1011464</name>
</gene>
<proteinExistence type="predicted"/>
<organism evidence="1 2">
    <name type="scientific">Labedaea rhizosphaerae</name>
    <dbReference type="NCBI Taxonomy" id="598644"/>
    <lineage>
        <taxon>Bacteria</taxon>
        <taxon>Bacillati</taxon>
        <taxon>Actinomycetota</taxon>
        <taxon>Actinomycetes</taxon>
        <taxon>Pseudonocardiales</taxon>
        <taxon>Pseudonocardiaceae</taxon>
        <taxon>Labedaea</taxon>
    </lineage>
</organism>
<evidence type="ECO:0000313" key="2">
    <source>
        <dbReference type="Proteomes" id="UP000295444"/>
    </source>
</evidence>
<comment type="caution">
    <text evidence="1">The sequence shown here is derived from an EMBL/GenBank/DDBJ whole genome shotgun (WGS) entry which is preliminary data.</text>
</comment>
<accession>A0A4R6SQD9</accession>
<dbReference type="Proteomes" id="UP000295444">
    <property type="component" value="Unassembled WGS sequence"/>
</dbReference>
<dbReference type="EMBL" id="SNXZ01000001">
    <property type="protein sequence ID" value="TDQ05493.1"/>
    <property type="molecule type" value="Genomic_DNA"/>
</dbReference>
<dbReference type="AlphaFoldDB" id="A0A4R6SQD9"/>
<dbReference type="RefSeq" id="WP_133848234.1">
    <property type="nucleotide sequence ID" value="NZ_SNXZ01000001.1"/>
</dbReference>
<name>A0A4R6SQD9_LABRH</name>
<evidence type="ECO:0000313" key="1">
    <source>
        <dbReference type="EMBL" id="TDQ05493.1"/>
    </source>
</evidence>
<protein>
    <recommendedName>
        <fullName evidence="3">Excreted virulence factor EspC (Type VII ESX diderm)</fullName>
    </recommendedName>
</protein>
<sequence length="93" mass="9507">MTGYHADGEALTTASRELTAAADAVHTAADALATEVGGTLGSDRLTAAAAALTRSTAADLATVRDLMRESSSRVTAALAAYQEADEAARDRLR</sequence>